<evidence type="ECO:0000313" key="7">
    <source>
        <dbReference type="EMBL" id="SKA22217.1"/>
    </source>
</evidence>
<name>A0A1T4S218_9HYPH</name>
<feature type="transmembrane region" description="Helical" evidence="6">
    <location>
        <begin position="111"/>
        <end position="129"/>
    </location>
</feature>
<sequence>MSKRGPWLQGASLVFFLALCLGIGLLGSWVTAGSVTSWYPTLRKPSFNPPDWVFAPVWTTLYILMAIAGWRIWRHTPHAGSRLPLLLFALQLVLNLCWSVTFFGFHSLSGAVVVIVALDMAVLATMFSFRRVDLLAVGLLVPYLLWISFATVLTVAIWRLNQLLAADGAAVILA</sequence>
<keyword evidence="3 6" id="KW-0812">Transmembrane</keyword>
<keyword evidence="8" id="KW-1185">Reference proteome</keyword>
<evidence type="ECO:0000256" key="4">
    <source>
        <dbReference type="ARBA" id="ARBA00022989"/>
    </source>
</evidence>
<feature type="transmembrane region" description="Helical" evidence="6">
    <location>
        <begin position="52"/>
        <end position="73"/>
    </location>
</feature>
<proteinExistence type="inferred from homology"/>
<feature type="transmembrane region" description="Helical" evidence="6">
    <location>
        <begin position="136"/>
        <end position="158"/>
    </location>
</feature>
<reference evidence="8" key="1">
    <citation type="submission" date="2017-02" db="EMBL/GenBank/DDBJ databases">
        <authorList>
            <person name="Varghese N."/>
            <person name="Submissions S."/>
        </authorList>
    </citation>
    <scope>NUCLEOTIDE SEQUENCE [LARGE SCALE GENOMIC DNA]</scope>
    <source>
        <strain evidence="8">ATCC 27094</strain>
    </source>
</reference>
<evidence type="ECO:0000256" key="1">
    <source>
        <dbReference type="ARBA" id="ARBA00004141"/>
    </source>
</evidence>
<feature type="transmembrane region" description="Helical" evidence="6">
    <location>
        <begin position="85"/>
        <end position="105"/>
    </location>
</feature>
<evidence type="ECO:0000256" key="5">
    <source>
        <dbReference type="ARBA" id="ARBA00023136"/>
    </source>
</evidence>
<dbReference type="GO" id="GO:0033013">
    <property type="term" value="P:tetrapyrrole metabolic process"/>
    <property type="evidence" value="ECO:0007669"/>
    <property type="project" value="UniProtKB-ARBA"/>
</dbReference>
<evidence type="ECO:0000256" key="2">
    <source>
        <dbReference type="ARBA" id="ARBA00007524"/>
    </source>
</evidence>
<dbReference type="FunFam" id="1.20.1260.100:FF:000001">
    <property type="entry name" value="translocator protein 2"/>
    <property type="match status" value="1"/>
</dbReference>
<dbReference type="Pfam" id="PF03073">
    <property type="entry name" value="TspO_MBR"/>
    <property type="match status" value="1"/>
</dbReference>
<comment type="subcellular location">
    <subcellularLocation>
        <location evidence="1">Membrane</location>
        <topology evidence="1">Multi-pass membrane protein</topology>
    </subcellularLocation>
</comment>
<dbReference type="InterPro" id="IPR038330">
    <property type="entry name" value="TspO/MBR-related_sf"/>
</dbReference>
<feature type="transmembrane region" description="Helical" evidence="6">
    <location>
        <begin position="12"/>
        <end position="32"/>
    </location>
</feature>
<evidence type="ECO:0000313" key="8">
    <source>
        <dbReference type="Proteomes" id="UP000190092"/>
    </source>
</evidence>
<protein>
    <submittedName>
        <fullName evidence="7">TspO and MBR related proteins</fullName>
    </submittedName>
</protein>
<dbReference type="InterPro" id="IPR004307">
    <property type="entry name" value="TspO_MBR"/>
</dbReference>
<dbReference type="PANTHER" id="PTHR10057">
    <property type="entry name" value="PERIPHERAL-TYPE BENZODIAZEPINE RECEPTOR"/>
    <property type="match status" value="1"/>
</dbReference>
<dbReference type="AlphaFoldDB" id="A0A1T4S218"/>
<keyword evidence="5 6" id="KW-0472">Membrane</keyword>
<dbReference type="EMBL" id="FUWJ01000006">
    <property type="protein sequence ID" value="SKA22217.1"/>
    <property type="molecule type" value="Genomic_DNA"/>
</dbReference>
<dbReference type="Proteomes" id="UP000190092">
    <property type="component" value="Unassembled WGS sequence"/>
</dbReference>
<dbReference type="GO" id="GO:0016020">
    <property type="term" value="C:membrane"/>
    <property type="evidence" value="ECO:0007669"/>
    <property type="project" value="UniProtKB-SubCell"/>
</dbReference>
<evidence type="ECO:0000256" key="6">
    <source>
        <dbReference type="SAM" id="Phobius"/>
    </source>
</evidence>
<keyword evidence="4 6" id="KW-1133">Transmembrane helix</keyword>
<dbReference type="PANTHER" id="PTHR10057:SF0">
    <property type="entry name" value="TRANSLOCATOR PROTEIN"/>
    <property type="match status" value="1"/>
</dbReference>
<dbReference type="OrthoDB" id="9795496at2"/>
<dbReference type="CDD" id="cd15904">
    <property type="entry name" value="TSPO_MBR"/>
    <property type="match status" value="1"/>
</dbReference>
<accession>A0A1T4S218</accession>
<dbReference type="Gene3D" id="1.20.1260.100">
    <property type="entry name" value="TspO/MBR protein"/>
    <property type="match status" value="1"/>
</dbReference>
<evidence type="ECO:0000256" key="3">
    <source>
        <dbReference type="ARBA" id="ARBA00022692"/>
    </source>
</evidence>
<gene>
    <name evidence="7" type="ORF">SAMN02745126_04296</name>
</gene>
<organism evidence="7 8">
    <name type="scientific">Enhydrobacter aerosaccus</name>
    <dbReference type="NCBI Taxonomy" id="225324"/>
    <lineage>
        <taxon>Bacteria</taxon>
        <taxon>Pseudomonadati</taxon>
        <taxon>Pseudomonadota</taxon>
        <taxon>Alphaproteobacteria</taxon>
        <taxon>Hyphomicrobiales</taxon>
        <taxon>Enhydrobacter</taxon>
    </lineage>
</organism>
<dbReference type="PIRSF" id="PIRSF005859">
    <property type="entry name" value="PBR"/>
    <property type="match status" value="1"/>
</dbReference>
<comment type="similarity">
    <text evidence="2">Belongs to the TspO/BZRP family.</text>
</comment>
<dbReference type="RefSeq" id="WP_085935966.1">
    <property type="nucleotide sequence ID" value="NZ_FUWJ01000006.1"/>
</dbReference>
<dbReference type="STRING" id="225324.SAMN02745126_04296"/>